<evidence type="ECO:0008006" key="4">
    <source>
        <dbReference type="Google" id="ProtNLM"/>
    </source>
</evidence>
<organism evidence="2 3">
    <name type="scientific">Deinococcus deserti (strain DSM 17065 / CIP 109153 / LMG 22923 / VCD115)</name>
    <dbReference type="NCBI Taxonomy" id="546414"/>
    <lineage>
        <taxon>Bacteria</taxon>
        <taxon>Thermotogati</taxon>
        <taxon>Deinococcota</taxon>
        <taxon>Deinococci</taxon>
        <taxon>Deinococcales</taxon>
        <taxon>Deinococcaceae</taxon>
        <taxon>Deinococcus</taxon>
    </lineage>
</organism>
<reference evidence="2 3" key="1">
    <citation type="journal article" date="2009" name="PLoS Genet.">
        <title>Alliance of proteomics and genomics to unravel the specificities of Sahara bacterium Deinococcus deserti.</title>
        <authorList>
            <person name="de Groot A."/>
            <person name="Dulermo R."/>
            <person name="Ortet P."/>
            <person name="Blanchard L."/>
            <person name="Guerin P."/>
            <person name="Fernandez B."/>
            <person name="Vacherie B."/>
            <person name="Dossat C."/>
            <person name="Jolivet E."/>
            <person name="Siguier P."/>
            <person name="Chandler M."/>
            <person name="Barakat M."/>
            <person name="Dedieu A."/>
            <person name="Barbe V."/>
            <person name="Heulin T."/>
            <person name="Sommer S."/>
            <person name="Achouak W."/>
            <person name="Armengaud J."/>
        </authorList>
    </citation>
    <scope>NUCLEOTIDE SEQUENCE [LARGE SCALE GENOMIC DNA]</scope>
    <source>
        <strain evidence="3">DSM 17065 / CIP 109153 / LMG 22923 / VCD115</strain>
    </source>
</reference>
<proteinExistence type="predicted"/>
<evidence type="ECO:0000256" key="1">
    <source>
        <dbReference type="SAM" id="SignalP"/>
    </source>
</evidence>
<dbReference type="Proteomes" id="UP000002208">
    <property type="component" value="Chromosome"/>
</dbReference>
<feature type="chain" id="PRO_5002908193" description="Lipoprotein" evidence="1">
    <location>
        <begin position="21"/>
        <end position="258"/>
    </location>
</feature>
<dbReference type="PaxDb" id="546414-Deide_17591"/>
<dbReference type="RefSeq" id="WP_012693855.1">
    <property type="nucleotide sequence ID" value="NC_012526.1"/>
</dbReference>
<name>C1CX16_DEIDV</name>
<feature type="signal peptide" evidence="1">
    <location>
        <begin position="1"/>
        <end position="20"/>
    </location>
</feature>
<evidence type="ECO:0000313" key="3">
    <source>
        <dbReference type="Proteomes" id="UP000002208"/>
    </source>
</evidence>
<keyword evidence="1" id="KW-0732">Signal</keyword>
<dbReference type="EMBL" id="CP001114">
    <property type="protein sequence ID" value="ACO46733.1"/>
    <property type="molecule type" value="Genomic_DNA"/>
</dbReference>
<gene>
    <name evidence="2" type="ordered locus">Deide_17591</name>
</gene>
<sequence>MRRFLLPVLCLLPLMSCAPAATGALSRGTTPAAAPVRPAADTAFRAAFSNDGVAWVTAGQACVARAPSFRAVCPRLPAVTDVAWNGGEAWAAVPAVGAVVTLDGAPRSVPVGRVVTLSAGRVYREDGSATTFAGAAARGVMGAPTQAVTDGQGEDYVLLNGSLRRVSDGVVLERVAGPYLVALPSGARTQEAPEVVGQFGSYRLANGRLEARDALGQVRHAVPHGPGQVGVVGQWVVTVSPAGTVRLFDTQLEERSRL</sequence>
<dbReference type="OrthoDB" id="68575at2"/>
<dbReference type="KEGG" id="ddr:Deide_17591"/>
<protein>
    <recommendedName>
        <fullName evidence="4">Lipoprotein</fullName>
    </recommendedName>
</protein>
<accession>C1CX16</accession>
<evidence type="ECO:0000313" key="2">
    <source>
        <dbReference type="EMBL" id="ACO46733.1"/>
    </source>
</evidence>
<keyword evidence="3" id="KW-1185">Reference proteome</keyword>
<dbReference type="STRING" id="546414.Deide_17591"/>
<dbReference type="AlphaFoldDB" id="C1CX16"/>
<dbReference type="HOGENOM" id="CLU_094144_0_0_0"/>